<dbReference type="Pfam" id="PF13384">
    <property type="entry name" value="HTH_23"/>
    <property type="match status" value="1"/>
</dbReference>
<dbReference type="RefSeq" id="XP_067476954.1">
    <property type="nucleotide sequence ID" value="XM_067625543.1"/>
</dbReference>
<dbReference type="VEuPathDB" id="FungiDB:ASPBRDRAFT_46060"/>
<name>A0A1L9UDH6_ASPBC</name>
<sequence>MHPTGYQSYEVRIQILTLWAYGVSTQEISTKMNVPLRTIQGIVKRAKERGYNPQADFRIRREYVEDGKRSGRPKNRLQPEERSGHEDVSGNDTDN</sequence>
<evidence type="ECO:0000313" key="2">
    <source>
        <dbReference type="EMBL" id="OJJ69705.1"/>
    </source>
</evidence>
<gene>
    <name evidence="2" type="ORF">ASPBRDRAFT_46060</name>
</gene>
<dbReference type="SUPFAM" id="SSF46689">
    <property type="entry name" value="Homeodomain-like"/>
    <property type="match status" value="1"/>
</dbReference>
<dbReference type="AlphaFoldDB" id="A0A1L9UDH6"/>
<dbReference type="OMA" id="MGYHPIE"/>
<evidence type="ECO:0000256" key="1">
    <source>
        <dbReference type="SAM" id="MobiDB-lite"/>
    </source>
</evidence>
<dbReference type="GeneID" id="93578031"/>
<reference evidence="3" key="1">
    <citation type="journal article" date="2017" name="Genome Biol.">
        <title>Comparative genomics reveals high biological diversity and specific adaptations in the industrially and medically important fungal genus Aspergillus.</title>
        <authorList>
            <person name="de Vries R.P."/>
            <person name="Riley R."/>
            <person name="Wiebenga A."/>
            <person name="Aguilar-Osorio G."/>
            <person name="Amillis S."/>
            <person name="Uchima C.A."/>
            <person name="Anderluh G."/>
            <person name="Asadollahi M."/>
            <person name="Askin M."/>
            <person name="Barry K."/>
            <person name="Battaglia E."/>
            <person name="Bayram O."/>
            <person name="Benocci T."/>
            <person name="Braus-Stromeyer S.A."/>
            <person name="Caldana C."/>
            <person name="Canovas D."/>
            <person name="Cerqueira G.C."/>
            <person name="Chen F."/>
            <person name="Chen W."/>
            <person name="Choi C."/>
            <person name="Clum A."/>
            <person name="Dos Santos R.A."/>
            <person name="Damasio A.R."/>
            <person name="Diallinas G."/>
            <person name="Emri T."/>
            <person name="Fekete E."/>
            <person name="Flipphi M."/>
            <person name="Freyberg S."/>
            <person name="Gallo A."/>
            <person name="Gournas C."/>
            <person name="Habgood R."/>
            <person name="Hainaut M."/>
            <person name="Harispe M.L."/>
            <person name="Henrissat B."/>
            <person name="Hilden K.S."/>
            <person name="Hope R."/>
            <person name="Hossain A."/>
            <person name="Karabika E."/>
            <person name="Karaffa L."/>
            <person name="Karanyi Z."/>
            <person name="Krasevec N."/>
            <person name="Kuo A."/>
            <person name="Kusch H."/>
            <person name="LaButti K."/>
            <person name="Lagendijk E.L."/>
            <person name="Lapidus A."/>
            <person name="Levasseur A."/>
            <person name="Lindquist E."/>
            <person name="Lipzen A."/>
            <person name="Logrieco A.F."/>
            <person name="MacCabe A."/>
            <person name="Maekelae M.R."/>
            <person name="Malavazi I."/>
            <person name="Melin P."/>
            <person name="Meyer V."/>
            <person name="Mielnichuk N."/>
            <person name="Miskei M."/>
            <person name="Molnar A.P."/>
            <person name="Mule G."/>
            <person name="Ngan C.Y."/>
            <person name="Orejas M."/>
            <person name="Orosz E."/>
            <person name="Ouedraogo J.P."/>
            <person name="Overkamp K.M."/>
            <person name="Park H.-S."/>
            <person name="Perrone G."/>
            <person name="Piumi F."/>
            <person name="Punt P.J."/>
            <person name="Ram A.F."/>
            <person name="Ramon A."/>
            <person name="Rauscher S."/>
            <person name="Record E."/>
            <person name="Riano-Pachon D.M."/>
            <person name="Robert V."/>
            <person name="Roehrig J."/>
            <person name="Ruller R."/>
            <person name="Salamov A."/>
            <person name="Salih N.S."/>
            <person name="Samson R.A."/>
            <person name="Sandor E."/>
            <person name="Sanguinetti M."/>
            <person name="Schuetze T."/>
            <person name="Sepcic K."/>
            <person name="Shelest E."/>
            <person name="Sherlock G."/>
            <person name="Sophianopoulou V."/>
            <person name="Squina F.M."/>
            <person name="Sun H."/>
            <person name="Susca A."/>
            <person name="Todd R.B."/>
            <person name="Tsang A."/>
            <person name="Unkles S.E."/>
            <person name="van de Wiele N."/>
            <person name="van Rossen-Uffink D."/>
            <person name="Oliveira J.V."/>
            <person name="Vesth T.C."/>
            <person name="Visser J."/>
            <person name="Yu J.-H."/>
            <person name="Zhou M."/>
            <person name="Andersen M.R."/>
            <person name="Archer D.B."/>
            <person name="Baker S.E."/>
            <person name="Benoit I."/>
            <person name="Brakhage A.A."/>
            <person name="Braus G.H."/>
            <person name="Fischer R."/>
            <person name="Frisvad J.C."/>
            <person name="Goldman G.H."/>
            <person name="Houbraken J."/>
            <person name="Oakley B."/>
            <person name="Pocsi I."/>
            <person name="Scazzocchio C."/>
            <person name="Seiboth B."/>
            <person name="vanKuyk P.A."/>
            <person name="Wortman J."/>
            <person name="Dyer P.S."/>
            <person name="Grigoriev I.V."/>
        </authorList>
    </citation>
    <scope>NUCLEOTIDE SEQUENCE [LARGE SCALE GENOMIC DNA]</scope>
    <source>
        <strain evidence="3">CBS 101740 / IMI 381727 / IBT 21946</strain>
    </source>
</reference>
<feature type="compositionally biased region" description="Basic and acidic residues" evidence="1">
    <location>
        <begin position="77"/>
        <end position="88"/>
    </location>
</feature>
<dbReference type="STRING" id="767769.A0A1L9UDH6"/>
<accession>A0A1L9UDH6</accession>
<evidence type="ECO:0000313" key="3">
    <source>
        <dbReference type="Proteomes" id="UP000184499"/>
    </source>
</evidence>
<dbReference type="EMBL" id="KV878688">
    <property type="protein sequence ID" value="OJJ69705.1"/>
    <property type="molecule type" value="Genomic_DNA"/>
</dbReference>
<dbReference type="OrthoDB" id="5415741at2759"/>
<organism evidence="2 3">
    <name type="scientific">Aspergillus brasiliensis (strain CBS 101740 / IMI 381727 / IBT 21946)</name>
    <dbReference type="NCBI Taxonomy" id="767769"/>
    <lineage>
        <taxon>Eukaryota</taxon>
        <taxon>Fungi</taxon>
        <taxon>Dikarya</taxon>
        <taxon>Ascomycota</taxon>
        <taxon>Pezizomycotina</taxon>
        <taxon>Eurotiomycetes</taxon>
        <taxon>Eurotiomycetidae</taxon>
        <taxon>Eurotiales</taxon>
        <taxon>Aspergillaceae</taxon>
        <taxon>Aspergillus</taxon>
        <taxon>Aspergillus subgen. Circumdati</taxon>
    </lineage>
</organism>
<dbReference type="InterPro" id="IPR009057">
    <property type="entry name" value="Homeodomain-like_sf"/>
</dbReference>
<protein>
    <submittedName>
        <fullName evidence="2">Uncharacterized protein</fullName>
    </submittedName>
</protein>
<dbReference type="Gene3D" id="1.10.10.10">
    <property type="entry name" value="Winged helix-like DNA-binding domain superfamily/Winged helix DNA-binding domain"/>
    <property type="match status" value="1"/>
</dbReference>
<dbReference type="Proteomes" id="UP000184499">
    <property type="component" value="Unassembled WGS sequence"/>
</dbReference>
<dbReference type="InterPro" id="IPR036388">
    <property type="entry name" value="WH-like_DNA-bd_sf"/>
</dbReference>
<keyword evidence="3" id="KW-1185">Reference proteome</keyword>
<proteinExistence type="predicted"/>
<feature type="region of interest" description="Disordered" evidence="1">
    <location>
        <begin position="62"/>
        <end position="95"/>
    </location>
</feature>